<accession>A0ABW4CNN9</accession>
<protein>
    <recommendedName>
        <fullName evidence="4">BIG2 domain-containing protein</fullName>
    </recommendedName>
</protein>
<dbReference type="Proteomes" id="UP001597192">
    <property type="component" value="Unassembled WGS sequence"/>
</dbReference>
<evidence type="ECO:0000313" key="3">
    <source>
        <dbReference type="Proteomes" id="UP001597192"/>
    </source>
</evidence>
<proteinExistence type="predicted"/>
<organism evidence="2 3">
    <name type="scientific">Lacticaseibacillus yichunensis</name>
    <dbReference type="NCBI Taxonomy" id="2486015"/>
    <lineage>
        <taxon>Bacteria</taxon>
        <taxon>Bacillati</taxon>
        <taxon>Bacillota</taxon>
        <taxon>Bacilli</taxon>
        <taxon>Lactobacillales</taxon>
        <taxon>Lactobacillaceae</taxon>
        <taxon>Lacticaseibacillus</taxon>
    </lineage>
</organism>
<comment type="caution">
    <text evidence="2">The sequence shown here is derived from an EMBL/GenBank/DDBJ whole genome shotgun (WGS) entry which is preliminary data.</text>
</comment>
<evidence type="ECO:0000313" key="2">
    <source>
        <dbReference type="EMBL" id="MFD1431908.1"/>
    </source>
</evidence>
<keyword evidence="3" id="KW-1185">Reference proteome</keyword>
<sequence length="951" mass="100667">MVLSIALVIVFGLRTEMGRASPVAAANPSIVLPPTVPVVAGSGFRTPTADSTRILTQANFRDTAGRQLGTGRVGLVRSGEHIQLRAGIGLKILEDTATLQVMITAQLGDQVPQRMLGNEAGTQKQLGQFGLTYQTGQAGRQPDTKNIQYGFVAPPVSAPTWITFQIGLTITPLFGLFVSSGEYSTELLRLLILPQSYTPELTSEHVVLFDGQSADVQVAGLLPEISPEFSLSAGTALTAQAQGNASLRLTGNGEVGSQMIAGTLYFPPLLLGGAATIQVAPRTMYGVHLPNQTGSQGGQATFHLALPSELEATNVHWFWHDQELSDQHDETVTLRGLRLGDDGSEVYAVADYQKDGVVLERGVESNRAHLTVHPAVYAMAPRQELLIGGSDASAAQSQTTFEFQPAITGDIPKIIWSVLGNGPASIDSDGTLTAAKTSSASGLVTVQARVMVGDELITTLTQQVVVGRLTAAVTTETGKDARFDAPASDGSAWRYTWQTKLPAEANWTTLPDEKGSSLTLKNVQAADAGRQVRALIQVAGGLSGTAQVTSNVGVLYLEVPRTDYELRTQSPVLFTAGDDDLGQPASTTTIVTLAGVQESKITGLTWKSVALDATRSSSAVVITPSRTDSRQATVDATRMPGTAEIVARFRENGVLQESRVQIEVLSLAAIRVAANSPLIFQVPTTTASLGIAPTYDWVRMSGGQTVQVTARPTTAAVTQVAAKVTSALNGAHYQLTMQFDYQGQSVTLRSNVAAISVTPPDGLVIQTLPSVALAKYDPSRTNAQGTSYFPPTVAELITGAFQGKDPLPQTPEAGPPTADWLRDSNPTDNTLLISDTRGPDSGEWQLGLKMTRFVSGFSGNTLAPQPETGALQLVFHTEDGAALTVPPVPIGREDATILLKQSALPATLRNAEVLIFTVDGFLKLGPLPATRVNSYQAELTWEIALVPQPDE</sequence>
<name>A0ABW4CNN9_9LACO</name>
<evidence type="ECO:0008006" key="4">
    <source>
        <dbReference type="Google" id="ProtNLM"/>
    </source>
</evidence>
<reference evidence="3" key="1">
    <citation type="journal article" date="2019" name="Int. J. Syst. Evol. Microbiol.">
        <title>The Global Catalogue of Microorganisms (GCM) 10K type strain sequencing project: providing services to taxonomists for standard genome sequencing and annotation.</title>
        <authorList>
            <consortium name="The Broad Institute Genomics Platform"/>
            <consortium name="The Broad Institute Genome Sequencing Center for Infectious Disease"/>
            <person name="Wu L."/>
            <person name="Ma J."/>
        </authorList>
    </citation>
    <scope>NUCLEOTIDE SEQUENCE [LARGE SCALE GENOMIC DNA]</scope>
    <source>
        <strain evidence="3">CCM 8947</strain>
    </source>
</reference>
<evidence type="ECO:0000256" key="1">
    <source>
        <dbReference type="SAM" id="MobiDB-lite"/>
    </source>
</evidence>
<feature type="region of interest" description="Disordered" evidence="1">
    <location>
        <begin position="803"/>
        <end position="827"/>
    </location>
</feature>
<dbReference type="RefSeq" id="WP_125697652.1">
    <property type="nucleotide sequence ID" value="NZ_JBHTOG010000019.1"/>
</dbReference>
<dbReference type="EMBL" id="JBHTOG010000019">
    <property type="protein sequence ID" value="MFD1431908.1"/>
    <property type="molecule type" value="Genomic_DNA"/>
</dbReference>
<gene>
    <name evidence="2" type="ORF">ACFQ47_04340</name>
</gene>